<organism evidence="1 2">
    <name type="scientific">Hyunsoonleella rubra</name>
    <dbReference type="NCBI Taxonomy" id="1737062"/>
    <lineage>
        <taxon>Bacteria</taxon>
        <taxon>Pseudomonadati</taxon>
        <taxon>Bacteroidota</taxon>
        <taxon>Flavobacteriia</taxon>
        <taxon>Flavobacteriales</taxon>
        <taxon>Flavobacteriaceae</taxon>
    </lineage>
</organism>
<accession>A0ABW5TB90</accession>
<dbReference type="Proteomes" id="UP001597476">
    <property type="component" value="Unassembled WGS sequence"/>
</dbReference>
<evidence type="ECO:0008006" key="3">
    <source>
        <dbReference type="Google" id="ProtNLM"/>
    </source>
</evidence>
<evidence type="ECO:0000313" key="1">
    <source>
        <dbReference type="EMBL" id="MFD2726099.1"/>
    </source>
</evidence>
<sequence length="124" mass="14494">MHKLTAIFFVMLYMLAMLRPVQPYVEYVLNQDYIAEFLCINKDKPKLQCNGKCYLAKQLEKQQEQEPFSSLSISLENYPIGFVEILNIDVSIGIAQSEKPTNTPYQKLYYFDYNYSAFQPPDIV</sequence>
<reference evidence="2" key="1">
    <citation type="journal article" date="2019" name="Int. J. Syst. Evol. Microbiol.">
        <title>The Global Catalogue of Microorganisms (GCM) 10K type strain sequencing project: providing services to taxonomists for standard genome sequencing and annotation.</title>
        <authorList>
            <consortium name="The Broad Institute Genomics Platform"/>
            <consortium name="The Broad Institute Genome Sequencing Center for Infectious Disease"/>
            <person name="Wu L."/>
            <person name="Ma J."/>
        </authorList>
    </citation>
    <scope>NUCLEOTIDE SEQUENCE [LARGE SCALE GENOMIC DNA]</scope>
    <source>
        <strain evidence="2">KCTC 42398</strain>
    </source>
</reference>
<keyword evidence="2" id="KW-1185">Reference proteome</keyword>
<proteinExistence type="predicted"/>
<comment type="caution">
    <text evidence="1">The sequence shown here is derived from an EMBL/GenBank/DDBJ whole genome shotgun (WGS) entry which is preliminary data.</text>
</comment>
<evidence type="ECO:0000313" key="2">
    <source>
        <dbReference type="Proteomes" id="UP001597476"/>
    </source>
</evidence>
<gene>
    <name evidence="1" type="ORF">ACFSR8_07710</name>
</gene>
<dbReference type="RefSeq" id="WP_380290710.1">
    <property type="nucleotide sequence ID" value="NZ_JBHULY010000014.1"/>
</dbReference>
<dbReference type="EMBL" id="JBHULY010000014">
    <property type="protein sequence ID" value="MFD2726099.1"/>
    <property type="molecule type" value="Genomic_DNA"/>
</dbReference>
<name>A0ABW5TB90_9FLAO</name>
<protein>
    <recommendedName>
        <fullName evidence="3">Transmembrane protein</fullName>
    </recommendedName>
</protein>